<dbReference type="Gene3D" id="3.90.78.10">
    <property type="entry name" value="UDP-N-acetylenolpyruvoylglucosamine reductase, C-terminal domain"/>
    <property type="match status" value="1"/>
</dbReference>
<evidence type="ECO:0000256" key="5">
    <source>
        <dbReference type="ARBA" id="ARBA00012518"/>
    </source>
</evidence>
<evidence type="ECO:0000256" key="7">
    <source>
        <dbReference type="ARBA" id="ARBA00022618"/>
    </source>
</evidence>
<dbReference type="GO" id="GO:0071555">
    <property type="term" value="P:cell wall organization"/>
    <property type="evidence" value="ECO:0007669"/>
    <property type="project" value="UniProtKB-KW"/>
</dbReference>
<evidence type="ECO:0000256" key="9">
    <source>
        <dbReference type="ARBA" id="ARBA00022827"/>
    </source>
</evidence>
<dbReference type="GO" id="GO:0009252">
    <property type="term" value="P:peptidoglycan biosynthetic process"/>
    <property type="evidence" value="ECO:0007669"/>
    <property type="project" value="UniProtKB-UniPathway"/>
</dbReference>
<sequence>MAHSLHSLHTFALNSQCQNFVEITQLEQLKTQSFSTPFCLLGEGSNTVFLNDYMGTVIKIALKGIKITDRENETLITIAAGENWHQLVSYLLEKNIPGLENLALIPGTVGASPVQNIGAYGVEIAKFIELVEYFDITTKTMHSLNNEQCEFAYRDSIFKHALKNKAVITQVHLALPKKWQPVLSYGPLQQLSSITPQAVFDQVIKTRNSKLPNPYTLANAGSFFKNPIITNQQLAELLKQFADLPHYEYGQSHHKVAAGWLIDKSGLKGHREAGVEVHEQQALVLVNHGNSEGSDLIKMIKHIQQVVYMRYNIMLEHEVRLIDSCSECHINAEPEQ</sequence>
<dbReference type="PROSITE" id="PS51387">
    <property type="entry name" value="FAD_PCMH"/>
    <property type="match status" value="1"/>
</dbReference>
<evidence type="ECO:0000256" key="12">
    <source>
        <dbReference type="ARBA" id="ARBA00022984"/>
    </source>
</evidence>
<dbReference type="InterPro" id="IPR016166">
    <property type="entry name" value="FAD-bd_PCMH"/>
</dbReference>
<dbReference type="NCBIfam" id="NF000755">
    <property type="entry name" value="PRK00046.1"/>
    <property type="match status" value="1"/>
</dbReference>
<keyword evidence="9" id="KW-0274">FAD</keyword>
<dbReference type="InterPro" id="IPR006094">
    <property type="entry name" value="Oxid_FAD_bind_N"/>
</dbReference>
<evidence type="ECO:0000256" key="8">
    <source>
        <dbReference type="ARBA" id="ARBA00022630"/>
    </source>
</evidence>
<comment type="subcellular location">
    <subcellularLocation>
        <location evidence="3">Cytoplasm</location>
    </subcellularLocation>
</comment>
<dbReference type="SUPFAM" id="SSF56176">
    <property type="entry name" value="FAD-binding/transporter-associated domain-like"/>
    <property type="match status" value="1"/>
</dbReference>
<dbReference type="Pfam" id="PF01565">
    <property type="entry name" value="FAD_binding_4"/>
    <property type="match status" value="1"/>
</dbReference>
<dbReference type="EMBL" id="LAZR01005523">
    <property type="protein sequence ID" value="KKM99203.1"/>
    <property type="molecule type" value="Genomic_DNA"/>
</dbReference>
<dbReference type="GO" id="GO:0051301">
    <property type="term" value="P:cell division"/>
    <property type="evidence" value="ECO:0007669"/>
    <property type="project" value="UniProtKB-KW"/>
</dbReference>
<keyword evidence="12" id="KW-0573">Peptidoglycan synthesis</keyword>
<dbReference type="InterPro" id="IPR036318">
    <property type="entry name" value="FAD-bd_PCMH-like_sf"/>
</dbReference>
<evidence type="ECO:0000313" key="18">
    <source>
        <dbReference type="EMBL" id="KKM99203.1"/>
    </source>
</evidence>
<evidence type="ECO:0000259" key="17">
    <source>
        <dbReference type="PROSITE" id="PS51387"/>
    </source>
</evidence>
<evidence type="ECO:0000256" key="1">
    <source>
        <dbReference type="ARBA" id="ARBA00001974"/>
    </source>
</evidence>
<keyword evidence="7" id="KW-0132">Cell division</keyword>
<dbReference type="Gene3D" id="3.30.465.10">
    <property type="match status" value="1"/>
</dbReference>
<dbReference type="InterPro" id="IPR036635">
    <property type="entry name" value="MurB_C_sf"/>
</dbReference>
<evidence type="ECO:0000256" key="3">
    <source>
        <dbReference type="ARBA" id="ARBA00004496"/>
    </source>
</evidence>
<dbReference type="PANTHER" id="PTHR21071:SF4">
    <property type="entry name" value="UDP-N-ACETYLENOLPYRUVOYLGLUCOSAMINE REDUCTASE"/>
    <property type="match status" value="1"/>
</dbReference>
<evidence type="ECO:0000256" key="13">
    <source>
        <dbReference type="ARBA" id="ARBA00023002"/>
    </source>
</evidence>
<keyword evidence="8" id="KW-0285">Flavoprotein</keyword>
<comment type="catalytic activity">
    <reaction evidence="16">
        <text>UDP-N-acetyl-alpha-D-muramate + NADP(+) = UDP-N-acetyl-3-O-(1-carboxyvinyl)-alpha-D-glucosamine + NADPH + H(+)</text>
        <dbReference type="Rhea" id="RHEA:12248"/>
        <dbReference type="ChEBI" id="CHEBI:15378"/>
        <dbReference type="ChEBI" id="CHEBI:57783"/>
        <dbReference type="ChEBI" id="CHEBI:58349"/>
        <dbReference type="ChEBI" id="CHEBI:68483"/>
        <dbReference type="ChEBI" id="CHEBI:70757"/>
        <dbReference type="EC" id="1.3.1.98"/>
    </reaction>
</comment>
<dbReference type="Gene3D" id="3.30.43.10">
    <property type="entry name" value="Uridine Diphospho-n-acetylenolpyruvylglucosamine Reductase, domain 2"/>
    <property type="match status" value="1"/>
</dbReference>
<dbReference type="GO" id="GO:0071949">
    <property type="term" value="F:FAD binding"/>
    <property type="evidence" value="ECO:0007669"/>
    <property type="project" value="InterPro"/>
</dbReference>
<dbReference type="GO" id="GO:0005829">
    <property type="term" value="C:cytosol"/>
    <property type="evidence" value="ECO:0007669"/>
    <property type="project" value="TreeGrafter"/>
</dbReference>
<comment type="function">
    <text evidence="2">Cell wall formation.</text>
</comment>
<evidence type="ECO:0000256" key="4">
    <source>
        <dbReference type="ARBA" id="ARBA00004752"/>
    </source>
</evidence>
<dbReference type="Pfam" id="PF02873">
    <property type="entry name" value="MurB_C"/>
    <property type="match status" value="1"/>
</dbReference>
<evidence type="ECO:0000256" key="2">
    <source>
        <dbReference type="ARBA" id="ARBA00003921"/>
    </source>
</evidence>
<keyword evidence="14" id="KW-0131">Cell cycle</keyword>
<dbReference type="InterPro" id="IPR016169">
    <property type="entry name" value="FAD-bd_PCMH_sub2"/>
</dbReference>
<evidence type="ECO:0000256" key="16">
    <source>
        <dbReference type="ARBA" id="ARBA00048914"/>
    </source>
</evidence>
<protein>
    <recommendedName>
        <fullName evidence="5">UDP-N-acetylmuramate dehydrogenase</fullName>
        <ecNumber evidence="5">1.3.1.98</ecNumber>
    </recommendedName>
</protein>
<keyword evidence="15" id="KW-0961">Cell wall biogenesis/degradation</keyword>
<dbReference type="AlphaFoldDB" id="A0A0F9M0M7"/>
<dbReference type="GO" id="GO:0008762">
    <property type="term" value="F:UDP-N-acetylmuramate dehydrogenase activity"/>
    <property type="evidence" value="ECO:0007669"/>
    <property type="project" value="UniProtKB-EC"/>
</dbReference>
<comment type="pathway">
    <text evidence="4">Cell wall biogenesis; peptidoglycan biosynthesis.</text>
</comment>
<gene>
    <name evidence="18" type="ORF">LCGC14_1150220</name>
</gene>
<evidence type="ECO:0000256" key="6">
    <source>
        <dbReference type="ARBA" id="ARBA00022490"/>
    </source>
</evidence>
<dbReference type="SUPFAM" id="SSF56194">
    <property type="entry name" value="Uridine diphospho-N-Acetylenolpyruvylglucosamine reductase, MurB, C-terminal domain"/>
    <property type="match status" value="1"/>
</dbReference>
<comment type="caution">
    <text evidence="18">The sequence shown here is derived from an EMBL/GenBank/DDBJ whole genome shotgun (WGS) entry which is preliminary data.</text>
</comment>
<comment type="cofactor">
    <cofactor evidence="1">
        <name>FAD</name>
        <dbReference type="ChEBI" id="CHEBI:57692"/>
    </cofactor>
</comment>
<dbReference type="EC" id="1.3.1.98" evidence="5"/>
<organism evidence="18">
    <name type="scientific">marine sediment metagenome</name>
    <dbReference type="NCBI Taxonomy" id="412755"/>
    <lineage>
        <taxon>unclassified sequences</taxon>
        <taxon>metagenomes</taxon>
        <taxon>ecological metagenomes</taxon>
    </lineage>
</organism>
<evidence type="ECO:0000256" key="15">
    <source>
        <dbReference type="ARBA" id="ARBA00023316"/>
    </source>
</evidence>
<reference evidence="18" key="1">
    <citation type="journal article" date="2015" name="Nature">
        <title>Complex archaea that bridge the gap between prokaryotes and eukaryotes.</title>
        <authorList>
            <person name="Spang A."/>
            <person name="Saw J.H."/>
            <person name="Jorgensen S.L."/>
            <person name="Zaremba-Niedzwiedzka K."/>
            <person name="Martijn J."/>
            <person name="Lind A.E."/>
            <person name="van Eijk R."/>
            <person name="Schleper C."/>
            <person name="Guy L."/>
            <person name="Ettema T.J."/>
        </authorList>
    </citation>
    <scope>NUCLEOTIDE SEQUENCE</scope>
</reference>
<dbReference type="InterPro" id="IPR011601">
    <property type="entry name" value="MurB_C"/>
</dbReference>
<dbReference type="PANTHER" id="PTHR21071">
    <property type="entry name" value="UDP-N-ACETYLENOLPYRUVOYLGLUCOSAMINE REDUCTASE"/>
    <property type="match status" value="1"/>
</dbReference>
<keyword evidence="6" id="KW-0963">Cytoplasm</keyword>
<dbReference type="NCBIfam" id="TIGR00179">
    <property type="entry name" value="murB"/>
    <property type="match status" value="1"/>
</dbReference>
<evidence type="ECO:0000256" key="14">
    <source>
        <dbReference type="ARBA" id="ARBA00023306"/>
    </source>
</evidence>
<keyword evidence="10" id="KW-0521">NADP</keyword>
<dbReference type="UniPathway" id="UPA00219"/>
<dbReference type="HAMAP" id="MF_00037">
    <property type="entry name" value="MurB"/>
    <property type="match status" value="1"/>
</dbReference>
<dbReference type="InterPro" id="IPR016167">
    <property type="entry name" value="FAD-bd_PCMH_sub1"/>
</dbReference>
<evidence type="ECO:0000256" key="11">
    <source>
        <dbReference type="ARBA" id="ARBA00022960"/>
    </source>
</evidence>
<accession>A0A0F9M0M7</accession>
<proteinExistence type="inferred from homology"/>
<feature type="domain" description="FAD-binding PCMH-type" evidence="17">
    <location>
        <begin position="13"/>
        <end position="178"/>
    </location>
</feature>
<evidence type="ECO:0000256" key="10">
    <source>
        <dbReference type="ARBA" id="ARBA00022857"/>
    </source>
</evidence>
<keyword evidence="11" id="KW-0133">Cell shape</keyword>
<keyword evidence="13" id="KW-0560">Oxidoreductase</keyword>
<dbReference type="GO" id="GO:0008360">
    <property type="term" value="P:regulation of cell shape"/>
    <property type="evidence" value="ECO:0007669"/>
    <property type="project" value="UniProtKB-KW"/>
</dbReference>
<dbReference type="InterPro" id="IPR003170">
    <property type="entry name" value="MurB"/>
</dbReference>
<name>A0A0F9M0M7_9ZZZZ</name>